<proteinExistence type="predicted"/>
<organism evidence="2 3">
    <name type="scientific">Toxocara canis</name>
    <name type="common">Canine roundworm</name>
    <dbReference type="NCBI Taxonomy" id="6265"/>
    <lineage>
        <taxon>Eukaryota</taxon>
        <taxon>Metazoa</taxon>
        <taxon>Ecdysozoa</taxon>
        <taxon>Nematoda</taxon>
        <taxon>Chromadorea</taxon>
        <taxon>Rhabditida</taxon>
        <taxon>Spirurina</taxon>
        <taxon>Ascaridomorpha</taxon>
        <taxon>Ascaridoidea</taxon>
        <taxon>Toxocaridae</taxon>
        <taxon>Toxocara</taxon>
    </lineage>
</organism>
<dbReference type="Proteomes" id="UP000031036">
    <property type="component" value="Unassembled WGS sequence"/>
</dbReference>
<name>A0A0B2VS31_TOXCA</name>
<accession>A0A0B2VS31</accession>
<evidence type="ECO:0000259" key="1">
    <source>
        <dbReference type="Pfam" id="PF24524"/>
    </source>
</evidence>
<dbReference type="OMA" id="QCYGENE"/>
<protein>
    <recommendedName>
        <fullName evidence="1">DUF7596 domain-containing protein</fullName>
    </recommendedName>
</protein>
<dbReference type="Pfam" id="PF24524">
    <property type="entry name" value="DUF7596"/>
    <property type="match status" value="1"/>
</dbReference>
<feature type="domain" description="DUF7596" evidence="1">
    <location>
        <begin position="69"/>
        <end position="229"/>
    </location>
</feature>
<dbReference type="OrthoDB" id="5801741at2759"/>
<gene>
    <name evidence="2" type="ORF">Tcan_13628</name>
</gene>
<sequence>MRRFPRHSQKFIQSSHATVTRMSTKPSHAVWRRLPHCAVWRLDMLTSAALWRLHDNTKSDGVLCGRLLPLNSNAVFVDGRNVSTVTIVDETPHGIKPVAFGAFHIYSNSQAYFMVNRCERDYANKFFTVERYRDIEPLPNAEKNRHQCFKITATFKDDVNYSALPSYYGAFGKRDRAPLQTHLFDSLVMITLGTYNMDVNENITLDLYDPDEFDEEQRNLWRDRTGFVIIDKNRFYEITIKKSDLLEILNERQQKTLQLVCEQLCPGSEVHFQDYDSTLSIFSRQDYMDSLLRIKELKGVVALENNQPVGYALMLGDRLIQCYAENTEIARRLFMEICQQAGGSVIMSVKKCEGWICDEMLKRATRARRIQRLHTRIASTQVEWAKVFALNIGVHLF</sequence>
<comment type="caution">
    <text evidence="2">The sequence shown here is derived from an EMBL/GenBank/DDBJ whole genome shotgun (WGS) entry which is preliminary data.</text>
</comment>
<reference evidence="2 3" key="1">
    <citation type="submission" date="2014-11" db="EMBL/GenBank/DDBJ databases">
        <title>Genetic blueprint of the zoonotic pathogen Toxocara canis.</title>
        <authorList>
            <person name="Zhu X.-Q."/>
            <person name="Korhonen P.K."/>
            <person name="Cai H."/>
            <person name="Young N.D."/>
            <person name="Nejsum P."/>
            <person name="von Samson-Himmelstjerna G."/>
            <person name="Boag P.R."/>
            <person name="Tan P."/>
            <person name="Li Q."/>
            <person name="Min J."/>
            <person name="Yang Y."/>
            <person name="Wang X."/>
            <person name="Fang X."/>
            <person name="Hall R.S."/>
            <person name="Hofmann A."/>
            <person name="Sternberg P.W."/>
            <person name="Jex A.R."/>
            <person name="Gasser R.B."/>
        </authorList>
    </citation>
    <scope>NUCLEOTIDE SEQUENCE [LARGE SCALE GENOMIC DNA]</scope>
    <source>
        <strain evidence="2">PN_DK_2014</strain>
    </source>
</reference>
<dbReference type="EMBL" id="JPKZ01001137">
    <property type="protein sequence ID" value="KHN83790.1"/>
    <property type="molecule type" value="Genomic_DNA"/>
</dbReference>
<evidence type="ECO:0000313" key="3">
    <source>
        <dbReference type="Proteomes" id="UP000031036"/>
    </source>
</evidence>
<keyword evidence="3" id="KW-1185">Reference proteome</keyword>
<dbReference type="STRING" id="6265.A0A0B2VS31"/>
<dbReference type="InterPro" id="IPR056017">
    <property type="entry name" value="DUF7596"/>
</dbReference>
<dbReference type="AlphaFoldDB" id="A0A0B2VS31"/>
<evidence type="ECO:0000313" key="2">
    <source>
        <dbReference type="EMBL" id="KHN83790.1"/>
    </source>
</evidence>